<protein>
    <recommendedName>
        <fullName evidence="3">Circumsporozoite protein</fullName>
    </recommendedName>
</protein>
<evidence type="ECO:0000256" key="1">
    <source>
        <dbReference type="SAM" id="SignalP"/>
    </source>
</evidence>
<organism evidence="2">
    <name type="scientific">uncultured Sphingomonas sp</name>
    <dbReference type="NCBI Taxonomy" id="158754"/>
    <lineage>
        <taxon>Bacteria</taxon>
        <taxon>Pseudomonadati</taxon>
        <taxon>Pseudomonadota</taxon>
        <taxon>Alphaproteobacteria</taxon>
        <taxon>Sphingomonadales</taxon>
        <taxon>Sphingomonadaceae</taxon>
        <taxon>Sphingomonas</taxon>
        <taxon>environmental samples</taxon>
    </lineage>
</organism>
<feature type="chain" id="PRO_5027024678" description="Circumsporozoite protein" evidence="1">
    <location>
        <begin position="24"/>
        <end position="90"/>
    </location>
</feature>
<evidence type="ECO:0008006" key="3">
    <source>
        <dbReference type="Google" id="ProtNLM"/>
    </source>
</evidence>
<proteinExistence type="predicted"/>
<dbReference type="PROSITE" id="PS51257">
    <property type="entry name" value="PROKAR_LIPOPROTEIN"/>
    <property type="match status" value="1"/>
</dbReference>
<keyword evidence="1" id="KW-0732">Signal</keyword>
<name>A0A6J4STY4_9SPHN</name>
<accession>A0A6J4STY4</accession>
<sequence>MKKVALTAVAVLGLGLAACQDNAADNNASTVNTIESEAEADTNVATNDAATSADALLNNLSDSAGNVADAAGNVAEDAGNAVDNATTNNR</sequence>
<dbReference type="AlphaFoldDB" id="A0A6J4STY4"/>
<evidence type="ECO:0000313" key="2">
    <source>
        <dbReference type="EMBL" id="CAA9505091.1"/>
    </source>
</evidence>
<dbReference type="EMBL" id="CADCVY010000069">
    <property type="protein sequence ID" value="CAA9505091.1"/>
    <property type="molecule type" value="Genomic_DNA"/>
</dbReference>
<reference evidence="2" key="1">
    <citation type="submission" date="2020-02" db="EMBL/GenBank/DDBJ databases">
        <authorList>
            <person name="Meier V. D."/>
        </authorList>
    </citation>
    <scope>NUCLEOTIDE SEQUENCE</scope>
    <source>
        <strain evidence="2">AVDCRST_MAG44</strain>
    </source>
</reference>
<gene>
    <name evidence="2" type="ORF">AVDCRST_MAG44-1055</name>
</gene>
<feature type="signal peptide" evidence="1">
    <location>
        <begin position="1"/>
        <end position="23"/>
    </location>
</feature>